<accession>A0A5B0SM79</accession>
<dbReference type="EMBL" id="VDEP01000002">
    <property type="protein sequence ID" value="KAA1138509.1"/>
    <property type="molecule type" value="Genomic_DNA"/>
</dbReference>
<feature type="compositionally biased region" description="Basic and acidic residues" evidence="1">
    <location>
        <begin position="21"/>
        <end position="30"/>
    </location>
</feature>
<dbReference type="Proteomes" id="UP000325313">
    <property type="component" value="Unassembled WGS sequence"/>
</dbReference>
<feature type="compositionally biased region" description="Polar residues" evidence="1">
    <location>
        <begin position="1"/>
        <end position="20"/>
    </location>
</feature>
<reference evidence="2 3" key="1">
    <citation type="submission" date="2019-05" db="EMBL/GenBank/DDBJ databases">
        <title>Emergence of the Ug99 lineage of the wheat stem rust pathogen through somatic hybridization.</title>
        <authorList>
            <person name="Li F."/>
            <person name="Upadhyaya N.M."/>
            <person name="Sperschneider J."/>
            <person name="Matny O."/>
            <person name="Nguyen-Phuc H."/>
            <person name="Mago R."/>
            <person name="Raley C."/>
            <person name="Miller M.E."/>
            <person name="Silverstein K.A.T."/>
            <person name="Henningsen E."/>
            <person name="Hirsch C.D."/>
            <person name="Visser B."/>
            <person name="Pretorius Z.A."/>
            <person name="Steffenson B.J."/>
            <person name="Schwessinger B."/>
            <person name="Dodds P.N."/>
            <person name="Figueroa M."/>
        </authorList>
    </citation>
    <scope>NUCLEOTIDE SEQUENCE [LARGE SCALE GENOMIC DNA]</scope>
    <source>
        <strain evidence="2 3">Ug99</strain>
    </source>
</reference>
<proteinExistence type="predicted"/>
<sequence length="125" mass="13992">MNTKESTPASAESANSSEKFTLSKESDHLPVHKKQLSTKPEEEDSGIWHPAAANVKITNKNGSKEKIQADWIITHTELQKQVTPVNIYELNFFDASSEYVSLAPSVNKRKVAPKKMFEIDGKIHI</sequence>
<gene>
    <name evidence="2" type="ORF">PGTUg99_021824</name>
</gene>
<organism evidence="2 3">
    <name type="scientific">Puccinia graminis f. sp. tritici</name>
    <dbReference type="NCBI Taxonomy" id="56615"/>
    <lineage>
        <taxon>Eukaryota</taxon>
        <taxon>Fungi</taxon>
        <taxon>Dikarya</taxon>
        <taxon>Basidiomycota</taxon>
        <taxon>Pucciniomycotina</taxon>
        <taxon>Pucciniomycetes</taxon>
        <taxon>Pucciniales</taxon>
        <taxon>Pucciniaceae</taxon>
        <taxon>Puccinia</taxon>
    </lineage>
</organism>
<comment type="caution">
    <text evidence="2">The sequence shown here is derived from an EMBL/GenBank/DDBJ whole genome shotgun (WGS) entry which is preliminary data.</text>
</comment>
<feature type="region of interest" description="Disordered" evidence="1">
    <location>
        <begin position="1"/>
        <end position="47"/>
    </location>
</feature>
<evidence type="ECO:0000313" key="2">
    <source>
        <dbReference type="EMBL" id="KAA1138509.1"/>
    </source>
</evidence>
<dbReference type="AlphaFoldDB" id="A0A5B0SM79"/>
<evidence type="ECO:0000313" key="3">
    <source>
        <dbReference type="Proteomes" id="UP000325313"/>
    </source>
</evidence>
<evidence type="ECO:0000256" key="1">
    <source>
        <dbReference type="SAM" id="MobiDB-lite"/>
    </source>
</evidence>
<protein>
    <submittedName>
        <fullName evidence="2">Uncharacterized protein</fullName>
    </submittedName>
</protein>
<name>A0A5B0SM79_PUCGR</name>